<name>A0AAW8HEU7_9ENTR</name>
<comment type="caution">
    <text evidence="4">The sequence shown here is derived from an EMBL/GenBank/DDBJ whole genome shotgun (WGS) entry which is preliminary data.</text>
</comment>
<accession>A0AAW8HEU7</accession>
<dbReference type="AlphaFoldDB" id="A0AAW8HEU7"/>
<sequence>MTNRKLITALVAANGLLACSNGQSAPVTKLEYETGWIRFTEDVPEPKPVISSQTPVVRHNSENQSRTLPVPPVQVNKTELTLPVPDKSGFVYVSGKDVPLLQAMHQVVPKEWRIRLSPDVARSFKKTVSWPAGAQWPKVLNDMLSAVGLHAEFADQDREIKVVYRVSNKSESVSPTLLAVNKANASHSPVSKPTEPKMWKIDKGLTLKDGFIAWTKSDNCPGKDHKWNVQWKTDINYPIDYPLSFSGSFEEATTKLFTLYQKAQSPLYVSAYRNQCIIIIDDRN</sequence>
<dbReference type="Pfam" id="PF10671">
    <property type="entry name" value="TcpQ"/>
    <property type="match status" value="1"/>
</dbReference>
<protein>
    <submittedName>
        <fullName evidence="4">TcpQ domain-containing protein</fullName>
    </submittedName>
</protein>
<feature type="region of interest" description="Disordered" evidence="1">
    <location>
        <begin position="48"/>
        <end position="68"/>
    </location>
</feature>
<feature type="chain" id="PRO_5043824217" evidence="2">
    <location>
        <begin position="25"/>
        <end position="284"/>
    </location>
</feature>
<keyword evidence="2" id="KW-0732">Signal</keyword>
<keyword evidence="5" id="KW-1185">Reference proteome</keyword>
<dbReference type="Proteomes" id="UP001225042">
    <property type="component" value="Unassembled WGS sequence"/>
</dbReference>
<evidence type="ECO:0000256" key="2">
    <source>
        <dbReference type="SAM" id="SignalP"/>
    </source>
</evidence>
<evidence type="ECO:0000256" key="1">
    <source>
        <dbReference type="SAM" id="MobiDB-lite"/>
    </source>
</evidence>
<gene>
    <name evidence="4" type="ORF">RBJ67_25575</name>
</gene>
<feature type="signal peptide" evidence="2">
    <location>
        <begin position="1"/>
        <end position="24"/>
    </location>
</feature>
<evidence type="ECO:0000313" key="5">
    <source>
        <dbReference type="Proteomes" id="UP001225042"/>
    </source>
</evidence>
<feature type="domain" description="Toxin co-regulated pilus biosynthesis protein Q C-terminal" evidence="3">
    <location>
        <begin position="198"/>
        <end position="281"/>
    </location>
</feature>
<evidence type="ECO:0000313" key="4">
    <source>
        <dbReference type="EMBL" id="MDQ2259502.1"/>
    </source>
</evidence>
<proteinExistence type="predicted"/>
<reference evidence="4 5" key="1">
    <citation type="submission" date="2023-08" db="EMBL/GenBank/DDBJ databases">
        <authorList>
            <person name="Dale J."/>
        </authorList>
    </citation>
    <scope>NUCLEOTIDE SEQUENCE [LARGE SCALE GENOMIC DNA]</scope>
    <source>
        <strain evidence="4 5">2023EL-00788</strain>
    </source>
</reference>
<dbReference type="RefSeq" id="WP_084832253.1">
    <property type="nucleotide sequence ID" value="NZ_JAVDKS010000021.1"/>
</dbReference>
<organism evidence="4 5">
    <name type="scientific">Enterobacter soli</name>
    <dbReference type="NCBI Taxonomy" id="885040"/>
    <lineage>
        <taxon>Bacteria</taxon>
        <taxon>Pseudomonadati</taxon>
        <taxon>Pseudomonadota</taxon>
        <taxon>Gammaproteobacteria</taxon>
        <taxon>Enterobacterales</taxon>
        <taxon>Enterobacteriaceae</taxon>
        <taxon>Enterobacter</taxon>
    </lineage>
</organism>
<dbReference type="EMBL" id="JAVDKS010000021">
    <property type="protein sequence ID" value="MDQ2259502.1"/>
    <property type="molecule type" value="Genomic_DNA"/>
</dbReference>
<dbReference type="PROSITE" id="PS51257">
    <property type="entry name" value="PROKAR_LIPOPROTEIN"/>
    <property type="match status" value="1"/>
</dbReference>
<evidence type="ECO:0000259" key="3">
    <source>
        <dbReference type="Pfam" id="PF10671"/>
    </source>
</evidence>
<dbReference type="InterPro" id="IPR018927">
    <property type="entry name" value="Pilus_synth_Q_C"/>
</dbReference>